<dbReference type="AlphaFoldDB" id="A0AAD8QUH3"/>
<dbReference type="InterPro" id="IPR002156">
    <property type="entry name" value="RNaseH_domain"/>
</dbReference>
<dbReference type="Pfam" id="PF13456">
    <property type="entry name" value="RVT_3"/>
    <property type="match status" value="1"/>
</dbReference>
<name>A0AAD8QUH3_LOLMU</name>
<feature type="region of interest" description="Disordered" evidence="1">
    <location>
        <begin position="45"/>
        <end position="85"/>
    </location>
</feature>
<feature type="domain" description="RNase H type-1" evidence="2">
    <location>
        <begin position="7"/>
        <end position="53"/>
    </location>
</feature>
<organism evidence="3 4">
    <name type="scientific">Lolium multiflorum</name>
    <name type="common">Italian ryegrass</name>
    <name type="synonym">Lolium perenne subsp. multiflorum</name>
    <dbReference type="NCBI Taxonomy" id="4521"/>
    <lineage>
        <taxon>Eukaryota</taxon>
        <taxon>Viridiplantae</taxon>
        <taxon>Streptophyta</taxon>
        <taxon>Embryophyta</taxon>
        <taxon>Tracheophyta</taxon>
        <taxon>Spermatophyta</taxon>
        <taxon>Magnoliopsida</taxon>
        <taxon>Liliopsida</taxon>
        <taxon>Poales</taxon>
        <taxon>Poaceae</taxon>
        <taxon>BOP clade</taxon>
        <taxon>Pooideae</taxon>
        <taxon>Poodae</taxon>
        <taxon>Poeae</taxon>
        <taxon>Poeae Chloroplast Group 2 (Poeae type)</taxon>
        <taxon>Loliodinae</taxon>
        <taxon>Loliinae</taxon>
        <taxon>Lolium</taxon>
    </lineage>
</organism>
<dbReference type="GO" id="GO:0003676">
    <property type="term" value="F:nucleic acid binding"/>
    <property type="evidence" value="ECO:0007669"/>
    <property type="project" value="InterPro"/>
</dbReference>
<reference evidence="3" key="1">
    <citation type="submission" date="2023-07" db="EMBL/GenBank/DDBJ databases">
        <title>A chromosome-level genome assembly of Lolium multiflorum.</title>
        <authorList>
            <person name="Chen Y."/>
            <person name="Copetti D."/>
            <person name="Kolliker R."/>
            <person name="Studer B."/>
        </authorList>
    </citation>
    <scope>NUCLEOTIDE SEQUENCE</scope>
    <source>
        <strain evidence="3">02402/16</strain>
        <tissue evidence="3">Leaf</tissue>
    </source>
</reference>
<keyword evidence="4" id="KW-1185">Reference proteome</keyword>
<dbReference type="GO" id="GO:0004523">
    <property type="term" value="F:RNA-DNA hybrid ribonuclease activity"/>
    <property type="evidence" value="ECO:0007669"/>
    <property type="project" value="InterPro"/>
</dbReference>
<evidence type="ECO:0000313" key="3">
    <source>
        <dbReference type="EMBL" id="KAK1609315.1"/>
    </source>
</evidence>
<gene>
    <name evidence="3" type="ORF">QYE76_032988</name>
</gene>
<comment type="caution">
    <text evidence="3">The sequence shown here is derived from an EMBL/GenBank/DDBJ whole genome shotgun (WGS) entry which is preliminary data.</text>
</comment>
<accession>A0AAD8QUH3</accession>
<evidence type="ECO:0000256" key="1">
    <source>
        <dbReference type="SAM" id="MobiDB-lite"/>
    </source>
</evidence>
<proteinExistence type="predicted"/>
<dbReference type="Proteomes" id="UP001231189">
    <property type="component" value="Unassembled WGS sequence"/>
</dbReference>
<dbReference type="EMBL" id="JAUUTY010000007">
    <property type="protein sequence ID" value="KAK1609315.1"/>
    <property type="molecule type" value="Genomic_DNA"/>
</dbReference>
<evidence type="ECO:0000313" key="4">
    <source>
        <dbReference type="Proteomes" id="UP001231189"/>
    </source>
</evidence>
<evidence type="ECO:0000259" key="2">
    <source>
        <dbReference type="Pfam" id="PF13456"/>
    </source>
</evidence>
<protein>
    <recommendedName>
        <fullName evidence="2">RNase H type-1 domain-containing protein</fullName>
    </recommendedName>
</protein>
<sequence length="183" mass="19754">MGEVKANVDGGWDALSKKAGFGLIVRDDAGRVIISEWRQIAGCNSAEEAEENAEVPPGEQRSDPPPSWCATRPSGPHISALSPPTSSTRFLLRMEILKSPLLLLRRRTPPADAPRFRSRRSSVAMTVLPLRYSSLPRPPLLLVPAALLLLRRPGCCSSAAALLLLRRAAAPPPRFAPAPPRTS</sequence>